<dbReference type="PRINTS" id="PR00038">
    <property type="entry name" value="HTHLUXR"/>
</dbReference>
<keyword evidence="6" id="KW-1185">Reference proteome</keyword>
<keyword evidence="3" id="KW-0804">Transcription</keyword>
<organism evidence="5 6">
    <name type="scientific">Saccharopolyspora oryzae</name>
    <dbReference type="NCBI Taxonomy" id="2997343"/>
    <lineage>
        <taxon>Bacteria</taxon>
        <taxon>Bacillati</taxon>
        <taxon>Actinomycetota</taxon>
        <taxon>Actinomycetes</taxon>
        <taxon>Pseudonocardiales</taxon>
        <taxon>Pseudonocardiaceae</taxon>
        <taxon>Saccharopolyspora</taxon>
    </lineage>
</organism>
<evidence type="ECO:0000259" key="4">
    <source>
        <dbReference type="PROSITE" id="PS50043"/>
    </source>
</evidence>
<dbReference type="InterPro" id="IPR036388">
    <property type="entry name" value="WH-like_DNA-bd_sf"/>
</dbReference>
<dbReference type="InterPro" id="IPR000792">
    <property type="entry name" value="Tscrpt_reg_LuxR_C"/>
</dbReference>
<reference evidence="5 6" key="1">
    <citation type="submission" date="2022-11" db="EMBL/GenBank/DDBJ databases">
        <title>Draft genome sequence of Saccharopolyspora sp. WRP15-2 isolated from rhizosphere soils of wild rice in Thailand.</title>
        <authorList>
            <person name="Duangmal K."/>
            <person name="Kammanee S."/>
            <person name="Muangham S."/>
        </authorList>
    </citation>
    <scope>NUCLEOTIDE SEQUENCE [LARGE SCALE GENOMIC DNA]</scope>
    <source>
        <strain evidence="5 6">WRP15-2</strain>
    </source>
</reference>
<dbReference type="PANTHER" id="PTHR44688:SF16">
    <property type="entry name" value="DNA-BINDING TRANSCRIPTIONAL ACTIVATOR DEVR_DOSR"/>
    <property type="match status" value="1"/>
</dbReference>
<gene>
    <name evidence="5" type="ORF">OU415_26315</name>
</gene>
<dbReference type="Pfam" id="PF00196">
    <property type="entry name" value="GerE"/>
    <property type="match status" value="1"/>
</dbReference>
<dbReference type="SMART" id="SM00421">
    <property type="entry name" value="HTH_LUXR"/>
    <property type="match status" value="1"/>
</dbReference>
<evidence type="ECO:0000256" key="3">
    <source>
        <dbReference type="ARBA" id="ARBA00023163"/>
    </source>
</evidence>
<evidence type="ECO:0000256" key="2">
    <source>
        <dbReference type="ARBA" id="ARBA00023125"/>
    </source>
</evidence>
<proteinExistence type="predicted"/>
<dbReference type="SUPFAM" id="SSF52540">
    <property type="entry name" value="P-loop containing nucleoside triphosphate hydrolases"/>
    <property type="match status" value="1"/>
</dbReference>
<dbReference type="PANTHER" id="PTHR44688">
    <property type="entry name" value="DNA-BINDING TRANSCRIPTIONAL ACTIVATOR DEVR_DOSR"/>
    <property type="match status" value="1"/>
</dbReference>
<protein>
    <submittedName>
        <fullName evidence="5">Helix-turn-helix transcriptional regulator</fullName>
    </submittedName>
</protein>
<dbReference type="EMBL" id="JAQGLA010000056">
    <property type="protein sequence ID" value="MDA3628975.1"/>
    <property type="molecule type" value="Genomic_DNA"/>
</dbReference>
<comment type="caution">
    <text evidence="5">The sequence shown here is derived from an EMBL/GenBank/DDBJ whole genome shotgun (WGS) entry which is preliminary data.</text>
</comment>
<evidence type="ECO:0000313" key="5">
    <source>
        <dbReference type="EMBL" id="MDA3628975.1"/>
    </source>
</evidence>
<dbReference type="SUPFAM" id="SSF46894">
    <property type="entry name" value="C-terminal effector domain of the bipartite response regulators"/>
    <property type="match status" value="1"/>
</dbReference>
<dbReference type="InterPro" id="IPR016032">
    <property type="entry name" value="Sig_transdc_resp-reg_C-effctor"/>
</dbReference>
<dbReference type="Proteomes" id="UP001210380">
    <property type="component" value="Unassembled WGS sequence"/>
</dbReference>
<accession>A0ABT4V4V1</accession>
<keyword evidence="1" id="KW-0805">Transcription regulation</keyword>
<dbReference type="RefSeq" id="WP_270951925.1">
    <property type="nucleotide sequence ID" value="NZ_JAQGLA010000056.1"/>
</dbReference>
<dbReference type="PROSITE" id="PS50043">
    <property type="entry name" value="HTH_LUXR_2"/>
    <property type="match status" value="1"/>
</dbReference>
<evidence type="ECO:0000256" key="1">
    <source>
        <dbReference type="ARBA" id="ARBA00023015"/>
    </source>
</evidence>
<keyword evidence="2" id="KW-0238">DNA-binding</keyword>
<name>A0ABT4V4V1_9PSEU</name>
<dbReference type="CDD" id="cd06170">
    <property type="entry name" value="LuxR_C_like"/>
    <property type="match status" value="1"/>
</dbReference>
<sequence>MGVLGRDESLRQLREAAVAAQDGRGGLFVVRADPGLGLSALLDAHLDEMRSAGVPTRRIVVLAPHGRTALSEGAAEWPERGVVVIDDLHRADDATLLALHALADELSEKPLLVVAGRHPGAVPARFARLDRIAVVHDLAPLDDGAARALLTELTGSEPPQSSLQLAAGNPWLLSQLSADDRAVEVTAWATGLAGADSPLLRYAALLAEPASVEDLAAVLDSTPVDVLAGVERLTALGLVDAVEGAVRLRHPVVRHDLASTSAGLRSTAAKALIDRNAPAATIAEHLVHSPVSAWTTAWLSEHADQVSPAPTPAVLHLLERTVASLVPGAPEMLPLRAALAEAQLWSGRSEQARHTATATLAARPEPPIRHRLRATLALSHIFAMDPENAAQALDPEREHGELPPRLAVIDATARLLTGDLTGVERALEIAEPHAAHDPVVALYLLNIHATGRLVFRDLSGALELLDQADALLEVAAADRGQWMMTTLLRAVVQDLRQDGAALETLERARPVAGELGAGMRVWLHTITALALFNNGRWDESLAEVEAATALPDLHSFDGPLHGIAVTILLYRGDLPAARVHAELAKRAKPRGIALFYEQITAVVHALIADLEGDSQRALEVVRTLAAGQVGVHDGHAVATISPLLVRIAVDGGDRELAEQLVAQLQELISGDSVGERVALMYCRGLLDGDVEVLLDAAQQFAENGAAVAAARAAEDAAKALAASGAAADARSAYLTAVERYAALTATGEIQRADAELRAFGVRRGATGPRRRPKHGWDSLTTAELRVAELVAQGLTNREAAERLIVSVRTVDSHVSRILAKLGYSSRVEIVLGFDRRT</sequence>
<feature type="domain" description="HTH luxR-type" evidence="4">
    <location>
        <begin position="772"/>
        <end position="837"/>
    </location>
</feature>
<dbReference type="Gene3D" id="1.10.10.10">
    <property type="entry name" value="Winged helix-like DNA-binding domain superfamily/Winged helix DNA-binding domain"/>
    <property type="match status" value="1"/>
</dbReference>
<evidence type="ECO:0000313" key="6">
    <source>
        <dbReference type="Proteomes" id="UP001210380"/>
    </source>
</evidence>
<dbReference type="InterPro" id="IPR027417">
    <property type="entry name" value="P-loop_NTPase"/>
</dbReference>